<evidence type="ECO:0000313" key="2">
    <source>
        <dbReference type="Proteomes" id="UP001066276"/>
    </source>
</evidence>
<sequence length="169" mass="18866">MDFQSFAGKLSTLGIVSYLCSVLQRGLLVLKSPQRFISCRRIRSALSAVPGQQHATLQLRSATPWVYWECSHTMPHSRSEMLRYSELSRASTSCRSEAPPQCADTIIQNVLFSQRKTVYCHTASAISMRCIDGGYPECLHVSAHMPLTSPSSGACSRQNFLQRYSFRPG</sequence>
<comment type="caution">
    <text evidence="1">The sequence shown here is derived from an EMBL/GenBank/DDBJ whole genome shotgun (WGS) entry which is preliminary data.</text>
</comment>
<accession>A0AAV7UZ14</accession>
<keyword evidence="2" id="KW-1185">Reference proteome</keyword>
<dbReference type="AlphaFoldDB" id="A0AAV7UZ14"/>
<reference evidence="1" key="1">
    <citation type="journal article" date="2022" name="bioRxiv">
        <title>Sequencing and chromosome-scale assembly of the giantPleurodeles waltlgenome.</title>
        <authorList>
            <person name="Brown T."/>
            <person name="Elewa A."/>
            <person name="Iarovenko S."/>
            <person name="Subramanian E."/>
            <person name="Araus A.J."/>
            <person name="Petzold A."/>
            <person name="Susuki M."/>
            <person name="Suzuki K.-i.T."/>
            <person name="Hayashi T."/>
            <person name="Toyoda A."/>
            <person name="Oliveira C."/>
            <person name="Osipova E."/>
            <person name="Leigh N.D."/>
            <person name="Simon A."/>
            <person name="Yun M.H."/>
        </authorList>
    </citation>
    <scope>NUCLEOTIDE SEQUENCE</scope>
    <source>
        <strain evidence="1">20211129_DDA</strain>
        <tissue evidence="1">Liver</tissue>
    </source>
</reference>
<dbReference type="EMBL" id="JANPWB010000004">
    <property type="protein sequence ID" value="KAJ1194344.1"/>
    <property type="molecule type" value="Genomic_DNA"/>
</dbReference>
<protein>
    <submittedName>
        <fullName evidence="1">Uncharacterized protein</fullName>
    </submittedName>
</protein>
<gene>
    <name evidence="1" type="ORF">NDU88_003633</name>
</gene>
<name>A0AAV7UZ14_PLEWA</name>
<proteinExistence type="predicted"/>
<dbReference type="Proteomes" id="UP001066276">
    <property type="component" value="Chromosome 2_2"/>
</dbReference>
<evidence type="ECO:0000313" key="1">
    <source>
        <dbReference type="EMBL" id="KAJ1194344.1"/>
    </source>
</evidence>
<organism evidence="1 2">
    <name type="scientific">Pleurodeles waltl</name>
    <name type="common">Iberian ribbed newt</name>
    <dbReference type="NCBI Taxonomy" id="8319"/>
    <lineage>
        <taxon>Eukaryota</taxon>
        <taxon>Metazoa</taxon>
        <taxon>Chordata</taxon>
        <taxon>Craniata</taxon>
        <taxon>Vertebrata</taxon>
        <taxon>Euteleostomi</taxon>
        <taxon>Amphibia</taxon>
        <taxon>Batrachia</taxon>
        <taxon>Caudata</taxon>
        <taxon>Salamandroidea</taxon>
        <taxon>Salamandridae</taxon>
        <taxon>Pleurodelinae</taxon>
        <taxon>Pleurodeles</taxon>
    </lineage>
</organism>